<proteinExistence type="predicted"/>
<reference evidence="2" key="2">
    <citation type="submission" date="2019-02" db="EMBL/GenBank/DDBJ databases">
        <title>Opniocepnalus argus Var Kimnra genome.</title>
        <authorList>
            <person name="Zhou C."/>
            <person name="Xiao S."/>
        </authorList>
    </citation>
    <scope>NUCLEOTIDE SEQUENCE [LARGE SCALE GENOMIC DNA]</scope>
</reference>
<dbReference type="Proteomes" id="UP000503349">
    <property type="component" value="Chromosome 11"/>
</dbReference>
<accession>A0A6G1PYL0</accession>
<protein>
    <submittedName>
        <fullName evidence="1">Uncharacterized protein</fullName>
    </submittedName>
</protein>
<dbReference type="EMBL" id="CM015722">
    <property type="protein sequence ID" value="KAF3695420.1"/>
    <property type="molecule type" value="Genomic_DNA"/>
</dbReference>
<evidence type="ECO:0000313" key="2">
    <source>
        <dbReference type="Proteomes" id="UP000503349"/>
    </source>
</evidence>
<name>A0A6G1PYL0_CHAAH</name>
<evidence type="ECO:0000313" key="1">
    <source>
        <dbReference type="EMBL" id="KAF3695420.1"/>
    </source>
</evidence>
<dbReference type="AlphaFoldDB" id="A0A6G1PYL0"/>
<keyword evidence="2" id="KW-1185">Reference proteome</keyword>
<sequence>MGNGKSSHTEEDNEDKVSCTHRHIMVNFVLKTKTGLYLKLMNDSGEPKLQAIEVQNEITNAPRVGIIHWKTWMAFRFHDEGKDYLLKVKEKKLMLEVCNSQTEQQLSEDYWFQRVNLGTGEHYGLQTVRSNQYLCIQEYDPSVTYEPKVTLTENKQSCLPVRRMEVHT</sequence>
<gene>
    <name evidence="1" type="ORF">EXN66_Car011096</name>
</gene>
<reference evidence="1 2" key="1">
    <citation type="submission" date="2019-02" db="EMBL/GenBank/DDBJ databases">
        <title>Opniocepnalus argus genome.</title>
        <authorList>
            <person name="Zhou C."/>
            <person name="Xiao S."/>
        </authorList>
    </citation>
    <scope>NUCLEOTIDE SEQUENCE [LARGE SCALE GENOMIC DNA]</scope>
    <source>
        <strain evidence="1">OARG1902GOOAL</strain>
        <tissue evidence="1">Muscle</tissue>
    </source>
</reference>
<organism evidence="1 2">
    <name type="scientific">Channa argus</name>
    <name type="common">Northern snakehead</name>
    <name type="synonym">Ophicephalus argus</name>
    <dbReference type="NCBI Taxonomy" id="215402"/>
    <lineage>
        <taxon>Eukaryota</taxon>
        <taxon>Metazoa</taxon>
        <taxon>Chordata</taxon>
        <taxon>Craniata</taxon>
        <taxon>Vertebrata</taxon>
        <taxon>Euteleostomi</taxon>
        <taxon>Actinopterygii</taxon>
        <taxon>Neopterygii</taxon>
        <taxon>Teleostei</taxon>
        <taxon>Neoteleostei</taxon>
        <taxon>Acanthomorphata</taxon>
        <taxon>Anabantaria</taxon>
        <taxon>Anabantiformes</taxon>
        <taxon>Channoidei</taxon>
        <taxon>Channidae</taxon>
        <taxon>Channa</taxon>
    </lineage>
</organism>